<reference evidence="2" key="1">
    <citation type="journal article" date="2019" name="Int. J. Syst. Evol. Microbiol.">
        <title>The Global Catalogue of Microorganisms (GCM) 10K type strain sequencing project: providing services to taxonomists for standard genome sequencing and annotation.</title>
        <authorList>
            <consortium name="The Broad Institute Genomics Platform"/>
            <consortium name="The Broad Institute Genome Sequencing Center for Infectious Disease"/>
            <person name="Wu L."/>
            <person name="Ma J."/>
        </authorList>
    </citation>
    <scope>NUCLEOTIDE SEQUENCE [LARGE SCALE GENOMIC DNA]</scope>
    <source>
        <strain evidence="2">JCM 31486</strain>
    </source>
</reference>
<dbReference type="EMBL" id="JBHTIS010000751">
    <property type="protein sequence ID" value="MFD1046676.1"/>
    <property type="molecule type" value="Genomic_DNA"/>
</dbReference>
<proteinExistence type="predicted"/>
<gene>
    <name evidence="1" type="ORF">ACFQ1S_14505</name>
</gene>
<protein>
    <recommendedName>
        <fullName evidence="3">YbaB/EbfC DNA-binding family protein</fullName>
    </recommendedName>
</protein>
<evidence type="ECO:0000313" key="1">
    <source>
        <dbReference type="EMBL" id="MFD1046676.1"/>
    </source>
</evidence>
<comment type="caution">
    <text evidence="1">The sequence shown here is derived from an EMBL/GenBank/DDBJ whole genome shotgun (WGS) entry which is preliminary data.</text>
</comment>
<dbReference type="Proteomes" id="UP001597045">
    <property type="component" value="Unassembled WGS sequence"/>
</dbReference>
<sequence length="72" mass="7690">MGKVEDLQVQLAESCGKWITRRNGQTSVRLADLAAVVQELIDKAVREALASAYAQVAADMADRADAFAVPGE</sequence>
<keyword evidence="2" id="KW-1185">Reference proteome</keyword>
<accession>A0ABW3M936</accession>
<evidence type="ECO:0000313" key="2">
    <source>
        <dbReference type="Proteomes" id="UP001597045"/>
    </source>
</evidence>
<evidence type="ECO:0008006" key="3">
    <source>
        <dbReference type="Google" id="ProtNLM"/>
    </source>
</evidence>
<organism evidence="1 2">
    <name type="scientific">Kibdelosporangium lantanae</name>
    <dbReference type="NCBI Taxonomy" id="1497396"/>
    <lineage>
        <taxon>Bacteria</taxon>
        <taxon>Bacillati</taxon>
        <taxon>Actinomycetota</taxon>
        <taxon>Actinomycetes</taxon>
        <taxon>Pseudonocardiales</taxon>
        <taxon>Pseudonocardiaceae</taxon>
        <taxon>Kibdelosporangium</taxon>
    </lineage>
</organism>
<name>A0ABW3M936_9PSEU</name>